<protein>
    <submittedName>
        <fullName evidence="1">Uncharacterized protein</fullName>
    </submittedName>
</protein>
<dbReference type="Gene3D" id="2.60.40.10">
    <property type="entry name" value="Immunoglobulins"/>
    <property type="match status" value="1"/>
</dbReference>
<reference evidence="1 2" key="1">
    <citation type="journal article" date="2013" name="Genome Announc.">
        <title>Genome Sequence of Naphthalene-Degrading Soil Bacterium Pseudomonas putida CSV86.</title>
        <authorList>
            <person name="Phale P.S."/>
            <person name="Paliwal V."/>
            <person name="Raju S.C."/>
            <person name="Modak A."/>
            <person name="Purohit H.J."/>
        </authorList>
    </citation>
    <scope>NUCLEOTIDE SEQUENCE [LARGE SCALE GENOMIC DNA]</scope>
    <source>
        <strain evidence="1 2">CSV86</strain>
    </source>
</reference>
<dbReference type="InterPro" id="IPR013783">
    <property type="entry name" value="Ig-like_fold"/>
</dbReference>
<organism evidence="1 2">
    <name type="scientific">Pseudomonas bharatica CSV86</name>
    <dbReference type="NCBI Taxonomy" id="1005395"/>
    <lineage>
        <taxon>Bacteria</taxon>
        <taxon>Pseudomonadati</taxon>
        <taxon>Pseudomonadota</taxon>
        <taxon>Gammaproteobacteria</taxon>
        <taxon>Pseudomonadales</taxon>
        <taxon>Pseudomonadaceae</taxon>
        <taxon>Pseudomonas</taxon>
        <taxon>Pseudomonas bharatica</taxon>
    </lineage>
</organism>
<gene>
    <name evidence="1" type="ORF">CSV86_025855</name>
</gene>
<dbReference type="EMBL" id="AMWJ02000002">
    <property type="protein sequence ID" value="NNJ18359.1"/>
    <property type="molecule type" value="Genomic_DNA"/>
</dbReference>
<keyword evidence="2" id="KW-1185">Reference proteome</keyword>
<accession>L1LXX9</accession>
<sequence>MNNLKLMALCNSFILSVGLSAQSNAFDPTNLPVNCFPSGYFYQQYIYARDGYLKDPDLYNLDLFQILKSVPPVVVNVKQTQPSSGGPITLDASGSSVPSGEAEYQWGAYENFSDSAIKVMPGGNPGSYSKIFLTVRDKLCDMSDSAHITVTSK</sequence>
<comment type="caution">
    <text evidence="1">The sequence shown here is derived from an EMBL/GenBank/DDBJ whole genome shotgun (WGS) entry which is preliminary data.</text>
</comment>
<proteinExistence type="predicted"/>
<dbReference type="OrthoDB" id="7041124at2"/>
<name>L1LXX9_9PSED</name>
<evidence type="ECO:0000313" key="1">
    <source>
        <dbReference type="EMBL" id="NNJ18359.1"/>
    </source>
</evidence>
<dbReference type="AlphaFoldDB" id="L1LXX9"/>
<evidence type="ECO:0000313" key="2">
    <source>
        <dbReference type="Proteomes" id="UP000010448"/>
    </source>
</evidence>
<dbReference type="RefSeq" id="WP_009401825.1">
    <property type="nucleotide sequence ID" value="NZ_AMWJ02000002.1"/>
</dbReference>
<dbReference type="Proteomes" id="UP000010448">
    <property type="component" value="Unassembled WGS sequence"/>
</dbReference>